<organism evidence="2 3">
    <name type="scientific">Trichonephila clavata</name>
    <name type="common">Joro spider</name>
    <name type="synonym">Nephila clavata</name>
    <dbReference type="NCBI Taxonomy" id="2740835"/>
    <lineage>
        <taxon>Eukaryota</taxon>
        <taxon>Metazoa</taxon>
        <taxon>Ecdysozoa</taxon>
        <taxon>Arthropoda</taxon>
        <taxon>Chelicerata</taxon>
        <taxon>Arachnida</taxon>
        <taxon>Araneae</taxon>
        <taxon>Araneomorphae</taxon>
        <taxon>Entelegynae</taxon>
        <taxon>Araneoidea</taxon>
        <taxon>Nephilidae</taxon>
        <taxon>Trichonephila</taxon>
    </lineage>
</organism>
<feature type="transmembrane region" description="Helical" evidence="1">
    <location>
        <begin position="45"/>
        <end position="64"/>
    </location>
</feature>
<accession>A0A8X6G0X5</accession>
<dbReference type="EMBL" id="BMAO01023923">
    <property type="protein sequence ID" value="GFQ91844.1"/>
    <property type="molecule type" value="Genomic_DNA"/>
</dbReference>
<evidence type="ECO:0000256" key="1">
    <source>
        <dbReference type="SAM" id="Phobius"/>
    </source>
</evidence>
<dbReference type="Proteomes" id="UP000887116">
    <property type="component" value="Unassembled WGS sequence"/>
</dbReference>
<gene>
    <name evidence="2" type="ORF">TNCT_435251</name>
</gene>
<feature type="transmembrane region" description="Helical" evidence="1">
    <location>
        <begin position="16"/>
        <end position="38"/>
    </location>
</feature>
<feature type="transmembrane region" description="Helical" evidence="1">
    <location>
        <begin position="70"/>
        <end position="90"/>
    </location>
</feature>
<dbReference type="AlphaFoldDB" id="A0A8X6G0X5"/>
<keyword evidence="1" id="KW-1133">Transmembrane helix</keyword>
<keyword evidence="3" id="KW-1185">Reference proteome</keyword>
<keyword evidence="1" id="KW-0472">Membrane</keyword>
<name>A0A8X6G0X5_TRICU</name>
<evidence type="ECO:0000313" key="3">
    <source>
        <dbReference type="Proteomes" id="UP000887116"/>
    </source>
</evidence>
<comment type="caution">
    <text evidence="2">The sequence shown here is derived from an EMBL/GenBank/DDBJ whole genome shotgun (WGS) entry which is preliminary data.</text>
</comment>
<keyword evidence="1" id="KW-0812">Transmembrane</keyword>
<evidence type="ECO:0000313" key="2">
    <source>
        <dbReference type="EMBL" id="GFQ91844.1"/>
    </source>
</evidence>
<sequence>MVGIRDYIPDYEYFNYALPAIVFFIILTTSSLAVVQLFLFGEYDLTLFFVFTFIVFGGMVYMYLSKIGRLLSLIVICGGFYTYKITNLEVHFPLRELKQMPLSTIEKYFPY</sequence>
<proteinExistence type="predicted"/>
<reference evidence="2" key="1">
    <citation type="submission" date="2020-07" db="EMBL/GenBank/DDBJ databases">
        <title>Multicomponent nature underlies the extraordinary mechanical properties of spider dragline silk.</title>
        <authorList>
            <person name="Kono N."/>
            <person name="Nakamura H."/>
            <person name="Mori M."/>
            <person name="Yoshida Y."/>
            <person name="Ohtoshi R."/>
            <person name="Malay A.D."/>
            <person name="Moran D.A.P."/>
            <person name="Tomita M."/>
            <person name="Numata K."/>
            <person name="Arakawa K."/>
        </authorList>
    </citation>
    <scope>NUCLEOTIDE SEQUENCE</scope>
</reference>
<protein>
    <submittedName>
        <fullName evidence="2">Uncharacterized protein</fullName>
    </submittedName>
</protein>
<dbReference type="OrthoDB" id="10606025at2759"/>